<keyword evidence="3" id="KW-0418">Kinase</keyword>
<dbReference type="Gene3D" id="3.40.50.10240">
    <property type="entry name" value="Thiamin pyrophosphokinase, catalytic domain"/>
    <property type="match status" value="1"/>
</dbReference>
<evidence type="ECO:0000256" key="5">
    <source>
        <dbReference type="NCBIfam" id="TIGR01378"/>
    </source>
</evidence>
<dbReference type="InterPro" id="IPR036371">
    <property type="entry name" value="TPK_B1-bd_sf"/>
</dbReference>
<dbReference type="GO" id="GO:0006772">
    <property type="term" value="P:thiamine metabolic process"/>
    <property type="evidence" value="ECO:0007669"/>
    <property type="project" value="UniProtKB-UniRule"/>
</dbReference>
<dbReference type="EMBL" id="JACRTG010000025">
    <property type="protein sequence ID" value="MBC8588625.1"/>
    <property type="molecule type" value="Genomic_DNA"/>
</dbReference>
<dbReference type="NCBIfam" id="TIGR01378">
    <property type="entry name" value="thi_PPkinase"/>
    <property type="match status" value="1"/>
</dbReference>
<comment type="caution">
    <text evidence="7">The sequence shown here is derived from an EMBL/GenBank/DDBJ whole genome shotgun (WGS) entry which is preliminary data.</text>
</comment>
<dbReference type="PANTHER" id="PTHR41299">
    <property type="entry name" value="THIAMINE PYROPHOSPHOKINASE"/>
    <property type="match status" value="1"/>
</dbReference>
<evidence type="ECO:0000256" key="4">
    <source>
        <dbReference type="ARBA" id="ARBA00022840"/>
    </source>
</evidence>
<evidence type="ECO:0000259" key="6">
    <source>
        <dbReference type="SMART" id="SM00983"/>
    </source>
</evidence>
<protein>
    <recommendedName>
        <fullName evidence="5">Thiamine diphosphokinase</fullName>
        <ecNumber evidence="5">2.7.6.2</ecNumber>
    </recommendedName>
</protein>
<gene>
    <name evidence="7" type="ORF">H8707_10340</name>
</gene>
<sequence length="211" mass="23384">MKGLIISSGDVANYKLLVKLLESHDFILCADGGIRHLMAVGAIPHLLIGDLDSVSKAGMNYINKNNIKLLKYPVMKDETDTELALDYLIREGFDEITLVGVTGSRMDHTLSNIFLLKGLNDKGIKGKIVDENNIIYYSDDYIRVERKEGFYTSVVPISNKGAKVTLQGFLYPLENHLIKFGSTLGVSNQIVNEYGVVKIIEGECLIITSKD</sequence>
<dbReference type="InterPro" id="IPR007371">
    <property type="entry name" value="TPK_catalytic"/>
</dbReference>
<evidence type="ECO:0000256" key="1">
    <source>
        <dbReference type="ARBA" id="ARBA00022679"/>
    </source>
</evidence>
<accession>A0A926EYL2</accession>
<dbReference type="SMART" id="SM00983">
    <property type="entry name" value="TPK_B1_binding"/>
    <property type="match status" value="1"/>
</dbReference>
<dbReference type="GO" id="GO:0030975">
    <property type="term" value="F:thiamine binding"/>
    <property type="evidence" value="ECO:0007669"/>
    <property type="project" value="InterPro"/>
</dbReference>
<dbReference type="Proteomes" id="UP000601171">
    <property type="component" value="Unassembled WGS sequence"/>
</dbReference>
<evidence type="ECO:0000313" key="7">
    <source>
        <dbReference type="EMBL" id="MBC8588625.1"/>
    </source>
</evidence>
<dbReference type="PANTHER" id="PTHR41299:SF1">
    <property type="entry name" value="THIAMINE PYROPHOSPHOKINASE"/>
    <property type="match status" value="1"/>
</dbReference>
<organism evidence="7 8">
    <name type="scientific">Paratissierella segnis</name>
    <dbReference type="NCBI Taxonomy" id="2763679"/>
    <lineage>
        <taxon>Bacteria</taxon>
        <taxon>Bacillati</taxon>
        <taxon>Bacillota</taxon>
        <taxon>Tissierellia</taxon>
        <taxon>Tissierellales</taxon>
        <taxon>Tissierellaceae</taxon>
        <taxon>Paratissierella</taxon>
    </lineage>
</organism>
<feature type="domain" description="Thiamin pyrophosphokinase thiamin-binding" evidence="6">
    <location>
        <begin position="139"/>
        <end position="205"/>
    </location>
</feature>
<dbReference type="GO" id="GO:0004788">
    <property type="term" value="F:thiamine diphosphokinase activity"/>
    <property type="evidence" value="ECO:0007669"/>
    <property type="project" value="UniProtKB-UniRule"/>
</dbReference>
<dbReference type="GO" id="GO:0005524">
    <property type="term" value="F:ATP binding"/>
    <property type="evidence" value="ECO:0007669"/>
    <property type="project" value="UniProtKB-KW"/>
</dbReference>
<dbReference type="GO" id="GO:0016301">
    <property type="term" value="F:kinase activity"/>
    <property type="evidence" value="ECO:0007669"/>
    <property type="project" value="UniProtKB-KW"/>
</dbReference>
<dbReference type="CDD" id="cd07995">
    <property type="entry name" value="TPK"/>
    <property type="match status" value="1"/>
</dbReference>
<dbReference type="SUPFAM" id="SSF63862">
    <property type="entry name" value="Thiamin pyrophosphokinase, substrate-binding domain"/>
    <property type="match status" value="1"/>
</dbReference>
<dbReference type="Pfam" id="PF04263">
    <property type="entry name" value="TPK_catalytic"/>
    <property type="match status" value="1"/>
</dbReference>
<proteinExistence type="predicted"/>
<dbReference type="EC" id="2.7.6.2" evidence="5"/>
<dbReference type="InterPro" id="IPR053149">
    <property type="entry name" value="TPK"/>
</dbReference>
<dbReference type="SUPFAM" id="SSF63999">
    <property type="entry name" value="Thiamin pyrophosphokinase, catalytic domain"/>
    <property type="match status" value="1"/>
</dbReference>
<dbReference type="InterPro" id="IPR006282">
    <property type="entry name" value="Thi_PPkinase"/>
</dbReference>
<dbReference type="RefSeq" id="WP_262430082.1">
    <property type="nucleotide sequence ID" value="NZ_JACRTG010000025.1"/>
</dbReference>
<keyword evidence="1 7" id="KW-0808">Transferase</keyword>
<dbReference type="AlphaFoldDB" id="A0A926EYL2"/>
<evidence type="ECO:0000256" key="2">
    <source>
        <dbReference type="ARBA" id="ARBA00022741"/>
    </source>
</evidence>
<dbReference type="GO" id="GO:0009229">
    <property type="term" value="P:thiamine diphosphate biosynthetic process"/>
    <property type="evidence" value="ECO:0007669"/>
    <property type="project" value="InterPro"/>
</dbReference>
<reference evidence="7" key="1">
    <citation type="submission" date="2020-08" db="EMBL/GenBank/DDBJ databases">
        <title>Genome public.</title>
        <authorList>
            <person name="Liu C."/>
            <person name="Sun Q."/>
        </authorList>
    </citation>
    <scope>NUCLEOTIDE SEQUENCE</scope>
    <source>
        <strain evidence="7">BX21</strain>
    </source>
</reference>
<dbReference type="InterPro" id="IPR036759">
    <property type="entry name" value="TPK_catalytic_sf"/>
</dbReference>
<dbReference type="InterPro" id="IPR007373">
    <property type="entry name" value="Thiamin_PyroPKinase_B1-bd"/>
</dbReference>
<name>A0A926EYL2_9FIRM</name>
<keyword evidence="8" id="KW-1185">Reference proteome</keyword>
<evidence type="ECO:0000313" key="8">
    <source>
        <dbReference type="Proteomes" id="UP000601171"/>
    </source>
</evidence>
<keyword evidence="2" id="KW-0547">Nucleotide-binding</keyword>
<dbReference type="Pfam" id="PF04265">
    <property type="entry name" value="TPK_B1_binding"/>
    <property type="match status" value="1"/>
</dbReference>
<evidence type="ECO:0000256" key="3">
    <source>
        <dbReference type="ARBA" id="ARBA00022777"/>
    </source>
</evidence>
<keyword evidence="4" id="KW-0067">ATP-binding</keyword>